<dbReference type="RefSeq" id="WP_128993112.1">
    <property type="nucleotide sequence ID" value="NZ_QMAU01000015.1"/>
</dbReference>
<evidence type="ECO:0000256" key="2">
    <source>
        <dbReference type="ARBA" id="ARBA00011322"/>
    </source>
</evidence>
<evidence type="ECO:0000313" key="5">
    <source>
        <dbReference type="EMBL" id="RXI58095.1"/>
    </source>
</evidence>
<dbReference type="Pfam" id="PF11398">
    <property type="entry name" value="DUF2813"/>
    <property type="match status" value="1"/>
</dbReference>
<evidence type="ECO:0000313" key="6">
    <source>
        <dbReference type="Proteomes" id="UP000290273"/>
    </source>
</evidence>
<dbReference type="Proteomes" id="UP000290273">
    <property type="component" value="Unassembled WGS sequence"/>
</dbReference>
<evidence type="ECO:0000256" key="3">
    <source>
        <dbReference type="ARBA" id="ARBA00013368"/>
    </source>
</evidence>
<dbReference type="PANTHER" id="PTHR32114">
    <property type="entry name" value="ABC TRANSPORTER ABCH.3"/>
    <property type="match status" value="1"/>
</dbReference>
<reference evidence="5 6" key="1">
    <citation type="submission" date="2018-06" db="EMBL/GenBank/DDBJ databases">
        <title>Genome conservation of Clostridium tetani.</title>
        <authorList>
            <person name="Bruggemann H."/>
            <person name="Popoff M.R."/>
        </authorList>
    </citation>
    <scope>NUCLEOTIDE SEQUENCE [LARGE SCALE GENOMIC DNA]</scope>
    <source>
        <strain evidence="5 6">63.05</strain>
    </source>
</reference>
<gene>
    <name evidence="5" type="ORF">DP131_03095</name>
</gene>
<comment type="caution">
    <text evidence="5">The sequence shown here is derived from an EMBL/GenBank/DDBJ whole genome shotgun (WGS) entry which is preliminary data.</text>
</comment>
<comment type="similarity">
    <text evidence="1">Belongs to the SMC family. SbcC subfamily.</text>
</comment>
<dbReference type="SUPFAM" id="SSF52540">
    <property type="entry name" value="P-loop containing nucleoside triphosphate hydrolases"/>
    <property type="match status" value="1"/>
</dbReference>
<dbReference type="EMBL" id="QMAU01000015">
    <property type="protein sequence ID" value="RXI58095.1"/>
    <property type="molecule type" value="Genomic_DNA"/>
</dbReference>
<dbReference type="InterPro" id="IPR022602">
    <property type="entry name" value="DUF2813"/>
</dbReference>
<evidence type="ECO:0000256" key="4">
    <source>
        <dbReference type="SAM" id="Coils"/>
    </source>
</evidence>
<proteinExistence type="inferred from homology"/>
<evidence type="ECO:0000256" key="1">
    <source>
        <dbReference type="ARBA" id="ARBA00006930"/>
    </source>
</evidence>
<name>A0ABY0ERX2_CLOTA</name>
<accession>A0ABY0ERX2</accession>
<dbReference type="InterPro" id="IPR027417">
    <property type="entry name" value="P-loop_NTPase"/>
</dbReference>
<protein>
    <recommendedName>
        <fullName evidence="3">Nuclease SbcCD subunit C</fullName>
    </recommendedName>
</protein>
<keyword evidence="4" id="KW-0175">Coiled coil</keyword>
<comment type="subunit">
    <text evidence="2">Heterodimer of SbcC and SbcD.</text>
</comment>
<organism evidence="5 6">
    <name type="scientific">Clostridium tetani</name>
    <dbReference type="NCBI Taxonomy" id="1513"/>
    <lineage>
        <taxon>Bacteria</taxon>
        <taxon>Bacillati</taxon>
        <taxon>Bacillota</taxon>
        <taxon>Clostridia</taxon>
        <taxon>Eubacteriales</taxon>
        <taxon>Clostridiaceae</taxon>
        <taxon>Clostridium</taxon>
    </lineage>
</organism>
<dbReference type="Gene3D" id="1.10.287.1490">
    <property type="match status" value="1"/>
</dbReference>
<feature type="coiled-coil region" evidence="4">
    <location>
        <begin position="479"/>
        <end position="536"/>
    </location>
</feature>
<dbReference type="PANTHER" id="PTHR32114:SF2">
    <property type="entry name" value="ABC TRANSPORTER ABCH.3"/>
    <property type="match status" value="1"/>
</dbReference>
<dbReference type="Gene3D" id="3.40.50.300">
    <property type="entry name" value="P-loop containing nucleotide triphosphate hydrolases"/>
    <property type="match status" value="1"/>
</dbReference>
<dbReference type="SUPFAM" id="SSF75712">
    <property type="entry name" value="Rad50 coiled-coil Zn hook"/>
    <property type="match status" value="1"/>
</dbReference>
<sequence>MSKQIFLKKLILKNFKGIKDLTIDLSKVTNIFGENATGKTTIVDAFMWLLFDKDSKDRTAFEIKTLDKDNNVIHGLEHEVTGVLSIDGSEITLSKIYKEKWTKKRGEAEKQLTGHETLYNIDDVPVKKKDYQEKINEIIDENLFKLITNPLYFGTNMKWQDRRNVLLDIIGDITDERVINSKTNLKPLLKILGDKDIDTIKKSIAAKKKRLNDEIKAVPIRIDEANNSIKEVDFEALDFRKRGVIAGIKSLEEQLLDNSKVNDEVLKERDKLYSMKSKLSDMEYKADTEKDKPKRKLQDQLSCLNLDISKLKYSIKSLKTSKENIEFDIEKYTKLCDEERNKWFEGNEKVFEFDESNCICPTCKRPFSEEETEGKKQELEQNFNSNKAEILKAIQDKGKFYKRHLEKEQEKLESINSDIDSKNKELEKLKSIEQNLQEKINNFKIVDPLIGNKEYGELKAEIEELEQKLKQPTTVDNQIQDVKERKAKLEKELEDINSQLAYKEQNEKTKARIVELQEEERELAEQIAQLEGQEFLCEEFIKTKVELLESSINDKFKYVSFKLFDTQVNGGINECCEALVNGVPFGNANTASQINAGLDIINALSEHYEVQAPIFIDNRESVNQLIETNSQVINLVVSKDKALRIENNLEISEEDREYFNKKLEEIKQSIGNYSKGYIAEDIFPEAKFIKEEIGEQSRWSIQKTHIYDYKGIYFAVSWDDPATEMQDGQETYCTVFEVKPTRKEVVEFI</sequence>
<feature type="coiled-coil region" evidence="4">
    <location>
        <begin position="369"/>
        <end position="446"/>
    </location>
</feature>